<dbReference type="RefSeq" id="WP_012915020.1">
    <property type="nucleotide sequence ID" value="NC_013722.1"/>
</dbReference>
<dbReference type="AlphaFoldDB" id="D2UBT8"/>
<dbReference type="eggNOG" id="ENOG5032ZMW">
    <property type="taxonomic scope" value="Bacteria"/>
</dbReference>
<accession>D2UBT8</accession>
<evidence type="ECO:0000313" key="3">
    <source>
        <dbReference type="EMBL" id="CBA15003.1"/>
    </source>
</evidence>
<dbReference type="STRING" id="380358.XALC_0469"/>
<dbReference type="PATRIC" id="fig|29447.3.peg.472"/>
<protein>
    <submittedName>
        <fullName evidence="3">Hypothetical secreted protein</fullName>
    </submittedName>
</protein>
<gene>
    <name evidence="3" type="ordered locus">XALc_0469</name>
</gene>
<dbReference type="OrthoDB" id="5797406at2"/>
<feature type="region of interest" description="Disordered" evidence="1">
    <location>
        <begin position="79"/>
        <end position="105"/>
    </location>
</feature>
<dbReference type="Proteomes" id="UP000001890">
    <property type="component" value="Chromosome"/>
</dbReference>
<reference evidence="3 4" key="1">
    <citation type="journal article" date="2009" name="BMC Genomics">
        <title>The complete genome sequence of Xanthomonas albilineans provides new insights into the reductive genome evolution of the xylem-limited Xanthomonadaceae.</title>
        <authorList>
            <person name="Pieretti I."/>
            <person name="Royer M."/>
            <person name="Barbe V."/>
            <person name="Carrere S."/>
            <person name="Koebnik R."/>
            <person name="Cociancich S."/>
            <person name="Couloux A."/>
            <person name="Darrasse A."/>
            <person name="Gouzy J."/>
            <person name="Jacques M.A."/>
            <person name="Lauber E."/>
            <person name="Manceau C."/>
            <person name="Mangenot S."/>
            <person name="Poussier S."/>
            <person name="Segurens B."/>
            <person name="Szurek B."/>
            <person name="Verdier V."/>
            <person name="Arlat M."/>
            <person name="Rott P."/>
        </authorList>
    </citation>
    <scope>NUCLEOTIDE SEQUENCE [LARGE SCALE GENOMIC DNA]</scope>
    <source>
        <strain evidence="4">GPE PC73 / CFBP 7063</strain>
    </source>
</reference>
<organism evidence="3 4">
    <name type="scientific">Xanthomonas albilineans (strain GPE PC73 / CFBP 7063)</name>
    <dbReference type="NCBI Taxonomy" id="380358"/>
    <lineage>
        <taxon>Bacteria</taxon>
        <taxon>Pseudomonadati</taxon>
        <taxon>Pseudomonadota</taxon>
        <taxon>Gammaproteobacteria</taxon>
        <taxon>Lysobacterales</taxon>
        <taxon>Lysobacteraceae</taxon>
        <taxon>Xanthomonas</taxon>
    </lineage>
</organism>
<dbReference type="Pfam" id="PF11304">
    <property type="entry name" value="DUF3106"/>
    <property type="match status" value="1"/>
</dbReference>
<evidence type="ECO:0000256" key="1">
    <source>
        <dbReference type="SAM" id="MobiDB-lite"/>
    </source>
</evidence>
<proteinExistence type="predicted"/>
<feature type="compositionally biased region" description="Basic and acidic residues" evidence="1">
    <location>
        <begin position="89"/>
        <end position="105"/>
    </location>
</feature>
<keyword evidence="4" id="KW-1185">Reference proteome</keyword>
<evidence type="ECO:0000313" key="4">
    <source>
        <dbReference type="Proteomes" id="UP000001890"/>
    </source>
</evidence>
<sequence>MNRPIRFSLALTLLASHVIPAVCATPPTPPAPAVVDAQSGSPLPDWEHLSPQQRELLIAPLRQRWNDAPSQRQRMFEHAQRWQSMTPEQRAHAREGARRYEAMTPQQREEAQAVFAYMRTLPPEQRKTLRDRLDAMTPAQRTAWIKANLGASAPMPDPARPLP</sequence>
<dbReference type="KEGG" id="xal:XALC_0469"/>
<feature type="chain" id="PRO_5003037513" evidence="2">
    <location>
        <begin position="25"/>
        <end position="163"/>
    </location>
</feature>
<dbReference type="InterPro" id="IPR021455">
    <property type="entry name" value="DUF3106"/>
</dbReference>
<keyword evidence="2" id="KW-0732">Signal</keyword>
<name>D2UBT8_XANAP</name>
<dbReference type="EMBL" id="FP565176">
    <property type="protein sequence ID" value="CBA15003.1"/>
    <property type="molecule type" value="Genomic_DNA"/>
</dbReference>
<dbReference type="GeneID" id="57875778"/>
<evidence type="ECO:0000256" key="2">
    <source>
        <dbReference type="SAM" id="SignalP"/>
    </source>
</evidence>
<feature type="signal peptide" evidence="2">
    <location>
        <begin position="1"/>
        <end position="24"/>
    </location>
</feature>